<keyword evidence="2" id="KW-0902">Two-component regulatory system</keyword>
<dbReference type="Pfam" id="PF00072">
    <property type="entry name" value="Response_reg"/>
    <property type="match status" value="1"/>
</dbReference>
<gene>
    <name evidence="8" type="ORF">QYE77_14255</name>
</gene>
<evidence type="ECO:0000256" key="6">
    <source>
        <dbReference type="PROSITE-ProRule" id="PRU00169"/>
    </source>
</evidence>
<dbReference type="SMART" id="SM00448">
    <property type="entry name" value="REC"/>
    <property type="match status" value="1"/>
</dbReference>
<dbReference type="Gene3D" id="3.40.50.2300">
    <property type="match status" value="1"/>
</dbReference>
<evidence type="ECO:0000256" key="1">
    <source>
        <dbReference type="ARBA" id="ARBA00022553"/>
    </source>
</evidence>
<name>A0ABU3NRI8_9CHLR</name>
<comment type="caution">
    <text evidence="8">The sequence shown here is derived from an EMBL/GenBank/DDBJ whole genome shotgun (WGS) entry which is preliminary data.</text>
</comment>
<dbReference type="PANTHER" id="PTHR48111">
    <property type="entry name" value="REGULATOR OF RPOS"/>
    <property type="match status" value="1"/>
</dbReference>
<evidence type="ECO:0000259" key="7">
    <source>
        <dbReference type="PROSITE" id="PS50110"/>
    </source>
</evidence>
<feature type="domain" description="Response regulatory" evidence="7">
    <location>
        <begin position="2"/>
        <end position="117"/>
    </location>
</feature>
<dbReference type="Proteomes" id="UP001254165">
    <property type="component" value="Unassembled WGS sequence"/>
</dbReference>
<dbReference type="InterPro" id="IPR001789">
    <property type="entry name" value="Sig_transdc_resp-reg_receiver"/>
</dbReference>
<keyword evidence="1 6" id="KW-0597">Phosphoprotein</keyword>
<keyword evidence="4" id="KW-0238">DNA-binding</keyword>
<dbReference type="InterPro" id="IPR011006">
    <property type="entry name" value="CheY-like_superfamily"/>
</dbReference>
<dbReference type="SUPFAM" id="SSF52172">
    <property type="entry name" value="CheY-like"/>
    <property type="match status" value="1"/>
</dbReference>
<reference evidence="8 9" key="1">
    <citation type="submission" date="2023-07" db="EMBL/GenBank/DDBJ databases">
        <title>Novel species of Thermanaerothrix with wide hydrolytic capabilities.</title>
        <authorList>
            <person name="Zayulina K.S."/>
            <person name="Podosokorskaya O.A."/>
            <person name="Elcheninov A.G."/>
        </authorList>
    </citation>
    <scope>NUCLEOTIDE SEQUENCE [LARGE SCALE GENOMIC DNA]</scope>
    <source>
        <strain evidence="8 9">4228-RoL</strain>
    </source>
</reference>
<protein>
    <submittedName>
        <fullName evidence="8">Response regulator</fullName>
    </submittedName>
</protein>
<evidence type="ECO:0000256" key="5">
    <source>
        <dbReference type="ARBA" id="ARBA00023163"/>
    </source>
</evidence>
<evidence type="ECO:0000313" key="9">
    <source>
        <dbReference type="Proteomes" id="UP001254165"/>
    </source>
</evidence>
<evidence type="ECO:0000256" key="3">
    <source>
        <dbReference type="ARBA" id="ARBA00023015"/>
    </source>
</evidence>
<keyword evidence="9" id="KW-1185">Reference proteome</keyword>
<organism evidence="8 9">
    <name type="scientific">Thermanaerothrix solaris</name>
    <dbReference type="NCBI Taxonomy" id="3058434"/>
    <lineage>
        <taxon>Bacteria</taxon>
        <taxon>Bacillati</taxon>
        <taxon>Chloroflexota</taxon>
        <taxon>Anaerolineae</taxon>
        <taxon>Anaerolineales</taxon>
        <taxon>Anaerolineaceae</taxon>
        <taxon>Thermanaerothrix</taxon>
    </lineage>
</organism>
<dbReference type="PROSITE" id="PS50110">
    <property type="entry name" value="RESPONSE_REGULATORY"/>
    <property type="match status" value="1"/>
</dbReference>
<evidence type="ECO:0000256" key="2">
    <source>
        <dbReference type="ARBA" id="ARBA00023012"/>
    </source>
</evidence>
<dbReference type="InterPro" id="IPR039420">
    <property type="entry name" value="WalR-like"/>
</dbReference>
<evidence type="ECO:0000313" key="8">
    <source>
        <dbReference type="EMBL" id="MDT8899424.1"/>
    </source>
</evidence>
<proteinExistence type="predicted"/>
<accession>A0ABU3NRI8</accession>
<sequence length="135" mass="14757">MKLLVIDDDPSTADLLEAILQTMNIPAAIEQATTGVEGIQKVKETQPDIIILDLVMPEMDGWKVCQEIRQFSNVPILILSALDQPGHVAAALDAGADDYLVKPVSANILVAHLNTLLRRSPKWNTQPFVVSRASF</sequence>
<dbReference type="RefSeq" id="WP_315626128.1">
    <property type="nucleotide sequence ID" value="NZ_JAUHMF010000002.1"/>
</dbReference>
<feature type="modified residue" description="4-aspartylphosphate" evidence="6">
    <location>
        <position position="53"/>
    </location>
</feature>
<keyword evidence="3" id="KW-0805">Transcription regulation</keyword>
<dbReference type="EMBL" id="JAUHMF010000002">
    <property type="protein sequence ID" value="MDT8899424.1"/>
    <property type="molecule type" value="Genomic_DNA"/>
</dbReference>
<evidence type="ECO:0000256" key="4">
    <source>
        <dbReference type="ARBA" id="ARBA00023125"/>
    </source>
</evidence>
<keyword evidence="5" id="KW-0804">Transcription</keyword>
<dbReference type="PANTHER" id="PTHR48111:SF1">
    <property type="entry name" value="TWO-COMPONENT RESPONSE REGULATOR ORR33"/>
    <property type="match status" value="1"/>
</dbReference>
<dbReference type="CDD" id="cd17574">
    <property type="entry name" value="REC_OmpR"/>
    <property type="match status" value="1"/>
</dbReference>